<organism evidence="10 11">
    <name type="scientific">Natronolimnobius baerhuensis</name>
    <dbReference type="NCBI Taxonomy" id="253108"/>
    <lineage>
        <taxon>Archaea</taxon>
        <taxon>Methanobacteriati</taxon>
        <taxon>Methanobacteriota</taxon>
        <taxon>Stenosarchaea group</taxon>
        <taxon>Halobacteria</taxon>
        <taxon>Halobacteriales</taxon>
        <taxon>Natrialbaceae</taxon>
        <taxon>Natronolimnobius</taxon>
    </lineage>
</organism>
<gene>
    <name evidence="10" type="ORF">B2G88_14685</name>
</gene>
<reference evidence="10 11" key="1">
    <citation type="submission" date="2017-02" db="EMBL/GenBank/DDBJ databases">
        <title>Natronthermophilus aegyptiacus gen. nov.,sp. nov., an aerobic, extremely halophilic alkalithermophilic archaeon isolated from the athalassohaline Wadi An Natrun, Egypt.</title>
        <authorList>
            <person name="Zhao B."/>
        </authorList>
    </citation>
    <scope>NUCLEOTIDE SEQUENCE [LARGE SCALE GENOMIC DNA]</scope>
    <source>
        <strain evidence="10 11">CGMCC 1.3597</strain>
    </source>
</reference>
<dbReference type="CDD" id="cd06261">
    <property type="entry name" value="TM_PBP2"/>
    <property type="match status" value="1"/>
</dbReference>
<evidence type="ECO:0000256" key="3">
    <source>
        <dbReference type="ARBA" id="ARBA00022475"/>
    </source>
</evidence>
<keyword evidence="11" id="KW-1185">Reference proteome</keyword>
<feature type="transmembrane region" description="Helical" evidence="8">
    <location>
        <begin position="187"/>
        <end position="205"/>
    </location>
</feature>
<dbReference type="PANTHER" id="PTHR30614">
    <property type="entry name" value="MEMBRANE COMPONENT OF AMINO ACID ABC TRANSPORTER"/>
    <property type="match status" value="1"/>
</dbReference>
<dbReference type="PROSITE" id="PS50928">
    <property type="entry name" value="ABC_TM1"/>
    <property type="match status" value="1"/>
</dbReference>
<dbReference type="GO" id="GO:0006865">
    <property type="term" value="P:amino acid transport"/>
    <property type="evidence" value="ECO:0007669"/>
    <property type="project" value="UniProtKB-KW"/>
</dbReference>
<evidence type="ECO:0000313" key="10">
    <source>
        <dbReference type="EMBL" id="OVE83672.1"/>
    </source>
</evidence>
<dbReference type="InterPro" id="IPR043429">
    <property type="entry name" value="ArtM/GltK/GlnP/TcyL/YhdX-like"/>
</dbReference>
<evidence type="ECO:0000259" key="9">
    <source>
        <dbReference type="PROSITE" id="PS50928"/>
    </source>
</evidence>
<comment type="subcellular location">
    <subcellularLocation>
        <location evidence="1 8">Cell membrane</location>
        <topology evidence="1 8">Multi-pass membrane protein</topology>
    </subcellularLocation>
</comment>
<feature type="transmembrane region" description="Helical" evidence="8">
    <location>
        <begin position="21"/>
        <end position="41"/>
    </location>
</feature>
<dbReference type="InterPro" id="IPR010065">
    <property type="entry name" value="AA_ABC_transptr_permease_3TM"/>
</dbReference>
<keyword evidence="3" id="KW-1003">Cell membrane</keyword>
<evidence type="ECO:0000256" key="8">
    <source>
        <dbReference type="RuleBase" id="RU363032"/>
    </source>
</evidence>
<evidence type="ECO:0000256" key="1">
    <source>
        <dbReference type="ARBA" id="ARBA00004651"/>
    </source>
</evidence>
<feature type="transmembrane region" description="Helical" evidence="8">
    <location>
        <begin position="254"/>
        <end position="274"/>
    </location>
</feature>
<evidence type="ECO:0000256" key="5">
    <source>
        <dbReference type="ARBA" id="ARBA00022970"/>
    </source>
</evidence>
<dbReference type="Proteomes" id="UP000196084">
    <property type="component" value="Unassembled WGS sequence"/>
</dbReference>
<dbReference type="AlphaFoldDB" id="A0A202E5W0"/>
<dbReference type="OrthoDB" id="60458at2157"/>
<name>A0A202E5W0_9EURY</name>
<accession>A0A202E5W0</accession>
<evidence type="ECO:0000313" key="11">
    <source>
        <dbReference type="Proteomes" id="UP000196084"/>
    </source>
</evidence>
<keyword evidence="6 8" id="KW-1133">Transmembrane helix</keyword>
<proteinExistence type="inferred from homology"/>
<protein>
    <submittedName>
        <fullName evidence="10">Amino acid ABC transporter permease</fullName>
    </submittedName>
</protein>
<evidence type="ECO:0000256" key="7">
    <source>
        <dbReference type="ARBA" id="ARBA00023136"/>
    </source>
</evidence>
<feature type="transmembrane region" description="Helical" evidence="8">
    <location>
        <begin position="109"/>
        <end position="133"/>
    </location>
</feature>
<dbReference type="InterPro" id="IPR000515">
    <property type="entry name" value="MetI-like"/>
</dbReference>
<keyword evidence="4 8" id="KW-0812">Transmembrane</keyword>
<dbReference type="GO" id="GO:0043190">
    <property type="term" value="C:ATP-binding cassette (ABC) transporter complex"/>
    <property type="evidence" value="ECO:0007669"/>
    <property type="project" value="InterPro"/>
</dbReference>
<dbReference type="Pfam" id="PF00528">
    <property type="entry name" value="BPD_transp_1"/>
    <property type="match status" value="1"/>
</dbReference>
<dbReference type="EMBL" id="MWPH01000003">
    <property type="protein sequence ID" value="OVE83672.1"/>
    <property type="molecule type" value="Genomic_DNA"/>
</dbReference>
<keyword evidence="7 8" id="KW-0472">Membrane</keyword>
<dbReference type="GO" id="GO:0022857">
    <property type="term" value="F:transmembrane transporter activity"/>
    <property type="evidence" value="ECO:0007669"/>
    <property type="project" value="InterPro"/>
</dbReference>
<feature type="transmembrane region" description="Helical" evidence="8">
    <location>
        <begin position="286"/>
        <end position="307"/>
    </location>
</feature>
<evidence type="ECO:0000256" key="2">
    <source>
        <dbReference type="ARBA" id="ARBA00022448"/>
    </source>
</evidence>
<dbReference type="Gene3D" id="1.10.3720.10">
    <property type="entry name" value="MetI-like"/>
    <property type="match status" value="1"/>
</dbReference>
<sequence>MSGAKATGSDRLRASFDDTGRGLMVLVGVAFWGWLVGRWLYDWTLARVGIGPGAGESFLPSAPFESAAATFEGTVAPIGPIDIPMGWVGTIFDGIALAIDISPALAAGAWYTIVLTGVSIGLGFFIAVPVAVLRVYGGPFRWLSLAYTELIRGTPLLAQLFVLYYGLPLAVWLNDVSVVGQGFVPEYAFWIAIVGFTINGSAYQAEYIRGALESVDEGQLTAARAIGLSRLEGIRYVVLPQTLRYAIPAWTNELVYLIKYSSLAGFITVPELYYRASRIASSTFEYMPIYALLALVYIGIVLSATTLMEYVERRVSVPGIGGAEGRQQGGAE</sequence>
<dbReference type="RefSeq" id="WP_087715172.1">
    <property type="nucleotide sequence ID" value="NZ_MWPH01000003.1"/>
</dbReference>
<comment type="caution">
    <text evidence="10">The sequence shown here is derived from an EMBL/GenBank/DDBJ whole genome shotgun (WGS) entry which is preliminary data.</text>
</comment>
<dbReference type="InterPro" id="IPR035906">
    <property type="entry name" value="MetI-like_sf"/>
</dbReference>
<keyword evidence="5" id="KW-0029">Amino-acid transport</keyword>
<dbReference type="SUPFAM" id="SSF161098">
    <property type="entry name" value="MetI-like"/>
    <property type="match status" value="1"/>
</dbReference>
<evidence type="ECO:0000256" key="6">
    <source>
        <dbReference type="ARBA" id="ARBA00022989"/>
    </source>
</evidence>
<evidence type="ECO:0000256" key="4">
    <source>
        <dbReference type="ARBA" id="ARBA00022692"/>
    </source>
</evidence>
<dbReference type="NCBIfam" id="TIGR01726">
    <property type="entry name" value="HEQRo_perm_3TM"/>
    <property type="match status" value="1"/>
</dbReference>
<keyword evidence="2 8" id="KW-0813">Transport</keyword>
<comment type="similarity">
    <text evidence="8">Belongs to the binding-protein-dependent transport system permease family.</text>
</comment>
<feature type="domain" description="ABC transmembrane type-1" evidence="9">
    <location>
        <begin position="109"/>
        <end position="308"/>
    </location>
</feature>
<dbReference type="PANTHER" id="PTHR30614:SF0">
    <property type="entry name" value="L-CYSTINE TRANSPORT SYSTEM PERMEASE PROTEIN TCYL"/>
    <property type="match status" value="1"/>
</dbReference>
<feature type="transmembrane region" description="Helical" evidence="8">
    <location>
        <begin position="145"/>
        <end position="167"/>
    </location>
</feature>